<evidence type="ECO:0000313" key="3">
    <source>
        <dbReference type="EMBL" id="CTQ77586.1"/>
    </source>
</evidence>
<dbReference type="RefSeq" id="WP_055674103.1">
    <property type="nucleotide sequence ID" value="NZ_CXWD01000037.1"/>
</dbReference>
<reference evidence="4" key="1">
    <citation type="submission" date="2015-07" db="EMBL/GenBank/DDBJ databases">
        <authorList>
            <person name="Rodrigo-Torres Lidia"/>
            <person name="Arahal R.David."/>
        </authorList>
    </citation>
    <scope>NUCLEOTIDE SEQUENCE [LARGE SCALE GENOMIC DNA]</scope>
    <source>
        <strain evidence="4">CECT 5112</strain>
    </source>
</reference>
<keyword evidence="4" id="KW-1185">Reference proteome</keyword>
<proteinExistence type="predicted"/>
<keyword evidence="1" id="KW-0812">Transmembrane</keyword>
<evidence type="ECO:0000256" key="1">
    <source>
        <dbReference type="SAM" id="Phobius"/>
    </source>
</evidence>
<dbReference type="EMBL" id="CXWD01000037">
    <property type="protein sequence ID" value="CTQ77586.1"/>
    <property type="molecule type" value="Genomic_DNA"/>
</dbReference>
<organism evidence="3 4">
    <name type="scientific">Roseibium alexandrii</name>
    <dbReference type="NCBI Taxonomy" id="388408"/>
    <lineage>
        <taxon>Bacteria</taxon>
        <taxon>Pseudomonadati</taxon>
        <taxon>Pseudomonadota</taxon>
        <taxon>Alphaproteobacteria</taxon>
        <taxon>Hyphomicrobiales</taxon>
        <taxon>Stappiaceae</taxon>
        <taxon>Roseibium</taxon>
    </lineage>
</organism>
<keyword evidence="1" id="KW-1133">Transmembrane helix</keyword>
<evidence type="ECO:0000259" key="2">
    <source>
        <dbReference type="Pfam" id="PF05118"/>
    </source>
</evidence>
<dbReference type="Gene3D" id="2.60.120.330">
    <property type="entry name" value="B-lactam Antibiotic, Isopenicillin N Synthase, Chain"/>
    <property type="match status" value="1"/>
</dbReference>
<dbReference type="InterPro" id="IPR007803">
    <property type="entry name" value="Asp/Arg/Pro-Hydrxlase"/>
</dbReference>
<dbReference type="Proteomes" id="UP000053235">
    <property type="component" value="Unassembled WGS sequence"/>
</dbReference>
<accession>A0A0M7AT39</accession>
<dbReference type="AlphaFoldDB" id="A0A0M7AT39"/>
<dbReference type="STRING" id="388408.LAX5112_04966"/>
<dbReference type="InterPro" id="IPR027443">
    <property type="entry name" value="IPNS-like_sf"/>
</dbReference>
<sequence length="276" mass="32183">MNSKAVRRLLRVIIPLAILFWLVPWIAGIFIVCGLIDFARHKRFDSALIAKYFSGNGLLTWVLSPVNLLFDLISKRHHYRMQLSEFPDEERAEIEEMLQVFKDRQDEILTDLKARMGDKRRGMVFYRWYDEQGDQSIPEFNRNFKYIKTIGVSLFNGQEKTSLHFGPLRLTIRLLYNMTTRQSDEVFIEVNGEKHFWHDDPLFIFDDTIQHRSVNGEDGLRACVFVDVLRPSAFTGLQNVCVKIFNVLLSGINRVFYKNWDMLNKKQDGAAPAAGE</sequence>
<feature type="transmembrane region" description="Helical" evidence="1">
    <location>
        <begin position="12"/>
        <end position="32"/>
    </location>
</feature>
<gene>
    <name evidence="3" type="ORF">LAX5112_04966</name>
</gene>
<evidence type="ECO:0000313" key="4">
    <source>
        <dbReference type="Proteomes" id="UP000053235"/>
    </source>
</evidence>
<dbReference type="Pfam" id="PF05118">
    <property type="entry name" value="Asp_Arg_Hydrox"/>
    <property type="match status" value="1"/>
</dbReference>
<keyword evidence="1" id="KW-0472">Membrane</keyword>
<name>A0A0M7AT39_9HYPH</name>
<protein>
    <submittedName>
        <fullName evidence="3">Aspartyl/Asparaginyl beta-hydroxylase</fullName>
    </submittedName>
</protein>
<dbReference type="OrthoDB" id="21665at2"/>
<feature type="domain" description="Aspartyl/asparaginy/proline hydroxylase" evidence="2">
    <location>
        <begin position="147"/>
        <end position="231"/>
    </location>
</feature>